<dbReference type="RefSeq" id="XP_017548030.1">
    <property type="nucleotide sequence ID" value="XM_017692541.2"/>
</dbReference>
<dbReference type="InterPro" id="IPR058876">
    <property type="entry name" value="Ig-like_ZP"/>
</dbReference>
<dbReference type="InterPro" id="IPR001507">
    <property type="entry name" value="ZP_dom"/>
</dbReference>
<accession>A0A3B4DWT3</accession>
<dbReference type="Pfam" id="PF00100">
    <property type="entry name" value="Zona_pellucida"/>
    <property type="match status" value="1"/>
</dbReference>
<feature type="chain" id="PRO_5043938226" description="ZP domain-containing protein" evidence="3">
    <location>
        <begin position="23"/>
        <end position="903"/>
    </location>
</feature>
<dbReference type="GeneTree" id="ENSGT00940000163503"/>
<evidence type="ECO:0000259" key="4">
    <source>
        <dbReference type="PROSITE" id="PS51034"/>
    </source>
</evidence>
<proteinExistence type="predicted"/>
<organism evidence="5 6">
    <name type="scientific">Pygocentrus nattereri</name>
    <name type="common">Red-bellied piranha</name>
    <dbReference type="NCBI Taxonomy" id="42514"/>
    <lineage>
        <taxon>Eukaryota</taxon>
        <taxon>Metazoa</taxon>
        <taxon>Chordata</taxon>
        <taxon>Craniata</taxon>
        <taxon>Vertebrata</taxon>
        <taxon>Euteleostomi</taxon>
        <taxon>Actinopterygii</taxon>
        <taxon>Neopterygii</taxon>
        <taxon>Teleostei</taxon>
        <taxon>Ostariophysi</taxon>
        <taxon>Characiformes</taxon>
        <taxon>Characoidei</taxon>
        <taxon>Pygocentrus</taxon>
    </lineage>
</organism>
<feature type="signal peptide" evidence="3">
    <location>
        <begin position="1"/>
        <end position="22"/>
    </location>
</feature>
<dbReference type="InterPro" id="IPR048290">
    <property type="entry name" value="ZP_chr"/>
</dbReference>
<reference evidence="5 6" key="1">
    <citation type="submission" date="2020-10" db="EMBL/GenBank/DDBJ databases">
        <title>Pygocentrus nattereri (red-bellied piranha) genome, fPygNat1, primary haplotype.</title>
        <authorList>
            <person name="Myers G."/>
            <person name="Meyer A."/>
            <person name="Karagic N."/>
            <person name="Pippel M."/>
            <person name="Winkler S."/>
            <person name="Tracey A."/>
            <person name="Wood J."/>
            <person name="Formenti G."/>
            <person name="Howe K."/>
            <person name="Fedrigo O."/>
            <person name="Jarvis E.D."/>
        </authorList>
    </citation>
    <scope>NUCLEOTIDE SEQUENCE [LARGE SCALE GENOMIC DNA]</scope>
</reference>
<evidence type="ECO:0000313" key="6">
    <source>
        <dbReference type="Proteomes" id="UP001501920"/>
    </source>
</evidence>
<protein>
    <recommendedName>
        <fullName evidence="4">ZP domain-containing protein</fullName>
    </recommendedName>
</protein>
<dbReference type="CTD" id="334036"/>
<dbReference type="AlphaFoldDB" id="A0A3B4DWT3"/>
<dbReference type="PROSITE" id="PS51034">
    <property type="entry name" value="ZP_2"/>
    <property type="match status" value="1"/>
</dbReference>
<dbReference type="InterPro" id="IPR042235">
    <property type="entry name" value="ZP-C_dom"/>
</dbReference>
<evidence type="ECO:0000256" key="1">
    <source>
        <dbReference type="ARBA" id="ARBA00023157"/>
    </source>
</evidence>
<dbReference type="Proteomes" id="UP001501920">
    <property type="component" value="Chromosome 4"/>
</dbReference>
<reference evidence="5" key="3">
    <citation type="submission" date="2025-09" db="UniProtKB">
        <authorList>
            <consortium name="Ensembl"/>
        </authorList>
    </citation>
    <scope>IDENTIFICATION</scope>
</reference>
<dbReference type="InterPro" id="IPR055356">
    <property type="entry name" value="ZP-N"/>
</dbReference>
<dbReference type="PRINTS" id="PR00023">
    <property type="entry name" value="ZPELLUCIDA"/>
</dbReference>
<evidence type="ECO:0000256" key="2">
    <source>
        <dbReference type="ARBA" id="ARBA00023180"/>
    </source>
</evidence>
<evidence type="ECO:0000256" key="3">
    <source>
        <dbReference type="SAM" id="SignalP"/>
    </source>
</evidence>
<dbReference type="OMA" id="HDVSQTC"/>
<dbReference type="PANTHER" id="PTHR47130">
    <property type="entry name" value="SI:DKEY-19B23.11-RELATED"/>
    <property type="match status" value="1"/>
</dbReference>
<dbReference type="STRING" id="42514.ENSPNAP00000027890"/>
<feature type="domain" description="ZP" evidence="4">
    <location>
        <begin position="602"/>
        <end position="867"/>
    </location>
</feature>
<dbReference type="GeneID" id="108424485"/>
<dbReference type="InterPro" id="IPR055355">
    <property type="entry name" value="ZP-C"/>
</dbReference>
<dbReference type="Gene3D" id="2.60.40.4100">
    <property type="entry name" value="Zona pellucida, ZP-C domain"/>
    <property type="match status" value="1"/>
</dbReference>
<evidence type="ECO:0000313" key="5">
    <source>
        <dbReference type="Ensembl" id="ENSPNAP00000027890.2"/>
    </source>
</evidence>
<dbReference type="Ensembl" id="ENSPNAT00000001419.2">
    <property type="protein sequence ID" value="ENSPNAP00000027890.2"/>
    <property type="gene ID" value="ENSPNAG00000002743.2"/>
</dbReference>
<sequence>MLSLHGLCCTSWLVIAAAVVSAQKTFNQRPGLKTECLGNVMRLTADKLLASGSQLEIEAVNGSKVVPLTPALAAKCGYSVESDPWGNAKFSASLLSCFIQNQGDHVFDIRLRLRLFGNKVSEEDVTEVTHSCEFKQWASREILCERNFMEISVNRLPPEISLLEQMQDTNGDSLTQVPTSIHNIWKMVFYTPKEKPMMLRDVEKAGYGVKTTPTRLVVRSPYNMADTYTQNVDGVQMEVLSVTTYFKRGWSVTLIDTTAACPTGGLLFTDNIITWYMPRYIPTVMDQEHRILELYMGINGKRLDPAHMNAMGYTLSLTDSHIIISLPVGGPDGYYKSHALSYEYHTTYSIEPMLELLWKEGMSDVTRYKVHYPITTPPKPQPPQITDNTVAELGFFNMLLGTFLHDVELINITSSTGVMTLAEANVRGFNVQQHGFSNGSKAFTIQVPFSDPVVLKATIDQETTTYTLPLIFGLVILPEYTPFSHPALLEITVQDVTPPTVRGNCDDENFYVTVTYGNQGKNFNVMVGGKDLFTDLYAEYSVHENATHLSMTVPFLANEVTFELAHQSSIRARLHALLWDPVNNWHLKNFSLACSFPLTMTECFSNGTMTALAVKVESASRMNPSQLTLNDPSCKPTFSNGRFAYFYFDASSCGTTRTFYDDVMMYQNEISVGGRNSIALKDAVQPDYHMVVSCYYMLNDTQMVTFFTNPRRHEPFAESGVGKLHVRMRLAKDSSYNTFYMEDDYPVVKYLTAPLYFEVDLIQSTDPRLELVLENCWATVDGDSTMSWDLIVNGCENPDDSHRTTFQPVAFGELIQYPLHTKRFEVKMFTFVKDDMVLRDQIFVNCEAVICDIKQPDAICRGQCLSQNVGTNTKVRRGTAKQLHRRHISSGKIVLSSFRSELK</sequence>
<keyword evidence="3" id="KW-0732">Signal</keyword>
<dbReference type="Gene3D" id="2.60.40.3210">
    <property type="entry name" value="Zona pellucida, ZP-N domain"/>
    <property type="match status" value="1"/>
</dbReference>
<dbReference type="PANTHER" id="PTHR47130:SF3">
    <property type="entry name" value="ZONA PELLUCIDA PROTEIN"/>
    <property type="match status" value="1"/>
</dbReference>
<keyword evidence="6" id="KW-1185">Reference proteome</keyword>
<keyword evidence="2" id="KW-0325">Glycoprotein</keyword>
<dbReference type="Pfam" id="PF23344">
    <property type="entry name" value="ZP-N"/>
    <property type="match status" value="1"/>
</dbReference>
<dbReference type="SMART" id="SM00241">
    <property type="entry name" value="ZP"/>
    <property type="match status" value="1"/>
</dbReference>
<dbReference type="Pfam" id="PF26562">
    <property type="entry name" value="Ig-like"/>
    <property type="match status" value="1"/>
</dbReference>
<reference evidence="5" key="2">
    <citation type="submission" date="2025-08" db="UniProtKB">
        <authorList>
            <consortium name="Ensembl"/>
        </authorList>
    </citation>
    <scope>IDENTIFICATION</scope>
</reference>
<name>A0A3B4DWT3_PYGNA</name>
<keyword evidence="1" id="KW-1015">Disulfide bond</keyword>